<dbReference type="Proteomes" id="UP000245489">
    <property type="component" value="Unassembled WGS sequence"/>
</dbReference>
<dbReference type="InterPro" id="IPR020449">
    <property type="entry name" value="Tscrpt_reg_AraC-type_HTH"/>
</dbReference>
<name>A0A316DHK2_9BACT</name>
<dbReference type="InterPro" id="IPR018060">
    <property type="entry name" value="HTH_AraC"/>
</dbReference>
<dbReference type="InterPro" id="IPR050908">
    <property type="entry name" value="SmbC-like"/>
</dbReference>
<dbReference type="PANTHER" id="PTHR40055:SF1">
    <property type="entry name" value="TRANSCRIPTIONAL REGULATOR YGIV-RELATED"/>
    <property type="match status" value="1"/>
</dbReference>
<evidence type="ECO:0000256" key="3">
    <source>
        <dbReference type="ARBA" id="ARBA00023163"/>
    </source>
</evidence>
<keyword evidence="1" id="KW-0805">Transcription regulation</keyword>
<dbReference type="SUPFAM" id="SSF55136">
    <property type="entry name" value="Probable bacterial effector-binding domain"/>
    <property type="match status" value="1"/>
</dbReference>
<dbReference type="SMART" id="SM00342">
    <property type="entry name" value="HTH_ARAC"/>
    <property type="match status" value="1"/>
</dbReference>
<keyword evidence="6" id="KW-1185">Reference proteome</keyword>
<dbReference type="GO" id="GO:0003700">
    <property type="term" value="F:DNA-binding transcription factor activity"/>
    <property type="evidence" value="ECO:0007669"/>
    <property type="project" value="InterPro"/>
</dbReference>
<dbReference type="OrthoDB" id="9816011at2"/>
<evidence type="ECO:0000259" key="4">
    <source>
        <dbReference type="PROSITE" id="PS01124"/>
    </source>
</evidence>
<evidence type="ECO:0000313" key="6">
    <source>
        <dbReference type="Proteomes" id="UP000245489"/>
    </source>
</evidence>
<dbReference type="PANTHER" id="PTHR40055">
    <property type="entry name" value="TRANSCRIPTIONAL REGULATOR YGIV-RELATED"/>
    <property type="match status" value="1"/>
</dbReference>
<evidence type="ECO:0000313" key="5">
    <source>
        <dbReference type="EMBL" id="PWK16083.1"/>
    </source>
</evidence>
<comment type="caution">
    <text evidence="5">The sequence shown here is derived from an EMBL/GenBank/DDBJ whole genome shotgun (WGS) entry which is preliminary data.</text>
</comment>
<dbReference type="InterPro" id="IPR010499">
    <property type="entry name" value="AraC_E-bd"/>
</dbReference>
<dbReference type="EMBL" id="QGGO01000054">
    <property type="protein sequence ID" value="PWK16083.1"/>
    <property type="molecule type" value="Genomic_DNA"/>
</dbReference>
<dbReference type="Pfam" id="PF06445">
    <property type="entry name" value="GyrI-like"/>
    <property type="match status" value="1"/>
</dbReference>
<keyword evidence="2" id="KW-0238">DNA-binding</keyword>
<dbReference type="PROSITE" id="PS01124">
    <property type="entry name" value="HTH_ARAC_FAMILY_2"/>
    <property type="match status" value="1"/>
</dbReference>
<feature type="domain" description="HTH araC/xylS-type" evidence="4">
    <location>
        <begin position="7"/>
        <end position="105"/>
    </location>
</feature>
<keyword evidence="3" id="KW-0804">Transcription</keyword>
<accession>A0A316DHK2</accession>
<dbReference type="InterPro" id="IPR029442">
    <property type="entry name" value="GyrI-like"/>
</dbReference>
<dbReference type="AlphaFoldDB" id="A0A316DHK2"/>
<dbReference type="RefSeq" id="WP_109745641.1">
    <property type="nucleotide sequence ID" value="NZ_QGGO01000054.1"/>
</dbReference>
<dbReference type="Gene3D" id="1.10.10.60">
    <property type="entry name" value="Homeodomain-like"/>
    <property type="match status" value="2"/>
</dbReference>
<dbReference type="InterPro" id="IPR011256">
    <property type="entry name" value="Reg_factor_effector_dom_sf"/>
</dbReference>
<dbReference type="SMART" id="SM00871">
    <property type="entry name" value="AraC_E_bind"/>
    <property type="match status" value="1"/>
</dbReference>
<proteinExistence type="predicted"/>
<evidence type="ECO:0000256" key="1">
    <source>
        <dbReference type="ARBA" id="ARBA00023015"/>
    </source>
</evidence>
<evidence type="ECO:0000256" key="2">
    <source>
        <dbReference type="ARBA" id="ARBA00023125"/>
    </source>
</evidence>
<dbReference type="GO" id="GO:0043565">
    <property type="term" value="F:sequence-specific DNA binding"/>
    <property type="evidence" value="ECO:0007669"/>
    <property type="project" value="InterPro"/>
</dbReference>
<gene>
    <name evidence="5" type="ORF">LV89_04952</name>
</gene>
<sequence length="274" mass="32906">MDLEQIQHIVKYVEDNFHRNIPIEELEDIGCYSYRNLQRVFQNIFEETLGAFQKRLKLENGYKKLIYTSDIVTDIAFSVGFESLQAFTKSFKKQFQISPTEARNNKLKIFESFLHDVQNKPLIQPEIVYLNPIQIYYQSIKTSNYNNYEIEKHWDKIDQIFHKNNRVSYYGIIVDQPLITIEKHCRYEACVTEYPNDKSYLTKEILGRKYAKYIHKGDYEQIEDTYRMIYKDWLLKAKLEFDSSPVIEHYLIHDFDTDEKDSLITEILFPLKKI</sequence>
<dbReference type="PRINTS" id="PR00032">
    <property type="entry name" value="HTHARAC"/>
</dbReference>
<organism evidence="5 6">
    <name type="scientific">Arcicella aurantiaca</name>
    <dbReference type="NCBI Taxonomy" id="591202"/>
    <lineage>
        <taxon>Bacteria</taxon>
        <taxon>Pseudomonadati</taxon>
        <taxon>Bacteroidota</taxon>
        <taxon>Cytophagia</taxon>
        <taxon>Cytophagales</taxon>
        <taxon>Flectobacillaceae</taxon>
        <taxon>Arcicella</taxon>
    </lineage>
</organism>
<dbReference type="Gene3D" id="3.20.80.10">
    <property type="entry name" value="Regulatory factor, effector binding domain"/>
    <property type="match status" value="1"/>
</dbReference>
<protein>
    <submittedName>
        <fullName evidence="5">AraC family transcriptional regulator</fullName>
    </submittedName>
</protein>
<dbReference type="Pfam" id="PF12833">
    <property type="entry name" value="HTH_18"/>
    <property type="match status" value="1"/>
</dbReference>
<dbReference type="SUPFAM" id="SSF46689">
    <property type="entry name" value="Homeodomain-like"/>
    <property type="match status" value="2"/>
</dbReference>
<dbReference type="InterPro" id="IPR009057">
    <property type="entry name" value="Homeodomain-like_sf"/>
</dbReference>
<reference evidence="5 6" key="1">
    <citation type="submission" date="2018-05" db="EMBL/GenBank/DDBJ databases">
        <title>Genomic Encyclopedia of Archaeal and Bacterial Type Strains, Phase II (KMG-II): from individual species to whole genera.</title>
        <authorList>
            <person name="Goeker M."/>
        </authorList>
    </citation>
    <scope>NUCLEOTIDE SEQUENCE [LARGE SCALE GENOMIC DNA]</scope>
    <source>
        <strain evidence="5 6">DSM 22214</strain>
    </source>
</reference>